<dbReference type="SUPFAM" id="SSF64484">
    <property type="entry name" value="beta and beta-prime subunits of DNA dependent RNA-polymerase"/>
    <property type="match status" value="1"/>
</dbReference>
<comment type="subunit">
    <text evidence="7">The RNAP catalytic core consists of 2 alpha, 1 beta, 1 beta' and 1 omega subunit. When a sigma factor is associated with the core the holoenzyme is formed, which can initiate transcription.</text>
</comment>
<dbReference type="SMART" id="SM00663">
    <property type="entry name" value="RPOLA_N"/>
    <property type="match status" value="1"/>
</dbReference>
<dbReference type="CDD" id="cd01609">
    <property type="entry name" value="RNAP_beta'_N"/>
    <property type="match status" value="1"/>
</dbReference>
<dbReference type="InterPro" id="IPR038120">
    <property type="entry name" value="Rpb1_funnel_sf"/>
</dbReference>
<dbReference type="InterPro" id="IPR007080">
    <property type="entry name" value="RNA_pol_Rpb1_1"/>
</dbReference>
<dbReference type="Gene3D" id="1.10.132.30">
    <property type="match status" value="1"/>
</dbReference>
<keyword evidence="4 7" id="KW-0479">Metal-binding</keyword>
<evidence type="ECO:0000256" key="7">
    <source>
        <dbReference type="HAMAP-Rule" id="MF_01322"/>
    </source>
</evidence>
<evidence type="ECO:0000256" key="5">
    <source>
        <dbReference type="ARBA" id="ARBA00023163"/>
    </source>
</evidence>
<name>A0ABW9YAJ4_9RHOB</name>
<dbReference type="Gene3D" id="1.10.150.390">
    <property type="match status" value="1"/>
</dbReference>
<evidence type="ECO:0000313" key="10">
    <source>
        <dbReference type="EMBL" id="NBE09643.1"/>
    </source>
</evidence>
<dbReference type="EC" id="2.7.7.6" evidence="7"/>
<dbReference type="InterPro" id="IPR007083">
    <property type="entry name" value="RNA_pol_Rpb1_4"/>
</dbReference>
<dbReference type="Pfam" id="PF04997">
    <property type="entry name" value="RNA_pol_Rpb1_1"/>
    <property type="match status" value="1"/>
</dbReference>
<evidence type="ECO:0000256" key="3">
    <source>
        <dbReference type="ARBA" id="ARBA00022695"/>
    </source>
</evidence>
<evidence type="ECO:0000256" key="4">
    <source>
        <dbReference type="ARBA" id="ARBA00022723"/>
    </source>
</evidence>
<keyword evidence="11" id="KW-1185">Reference proteome</keyword>
<keyword evidence="2 7" id="KW-0808">Transferase</keyword>
<evidence type="ECO:0000259" key="9">
    <source>
        <dbReference type="SMART" id="SM00663"/>
    </source>
</evidence>
<feature type="binding site" evidence="7">
    <location>
        <position position="87"/>
    </location>
    <ligand>
        <name>Zn(2+)</name>
        <dbReference type="ChEBI" id="CHEBI:29105"/>
        <label>1</label>
    </ligand>
</feature>
<dbReference type="Pfam" id="PF04998">
    <property type="entry name" value="RNA_pol_Rpb1_5"/>
    <property type="match status" value="1"/>
</dbReference>
<feature type="binding site" evidence="7">
    <location>
        <position position="72"/>
    </location>
    <ligand>
        <name>Zn(2+)</name>
        <dbReference type="ChEBI" id="CHEBI:29105"/>
        <label>1</label>
    </ligand>
</feature>
<dbReference type="EMBL" id="JAAATW010000009">
    <property type="protein sequence ID" value="NBE09643.1"/>
    <property type="molecule type" value="Genomic_DNA"/>
</dbReference>
<feature type="binding site" evidence="7">
    <location>
        <position position="885"/>
    </location>
    <ligand>
        <name>Zn(2+)</name>
        <dbReference type="ChEBI" id="CHEBI:29105"/>
        <label>2</label>
    </ligand>
</feature>
<keyword evidence="1 7" id="KW-0240">DNA-directed RNA polymerase</keyword>
<gene>
    <name evidence="7 10" type="primary">rpoC</name>
    <name evidence="10" type="ORF">GU920_19045</name>
</gene>
<evidence type="ECO:0000256" key="1">
    <source>
        <dbReference type="ARBA" id="ARBA00022478"/>
    </source>
</evidence>
<comment type="caution">
    <text evidence="10">The sequence shown here is derived from an EMBL/GenBank/DDBJ whole genome shotgun (WGS) entry which is preliminary data.</text>
</comment>
<comment type="similarity">
    <text evidence="7 8">Belongs to the RNA polymerase beta' chain family.</text>
</comment>
<feature type="binding site" evidence="7">
    <location>
        <position position="74"/>
    </location>
    <ligand>
        <name>Zn(2+)</name>
        <dbReference type="ChEBI" id="CHEBI:29105"/>
        <label>1</label>
    </ligand>
</feature>
<comment type="cofactor">
    <cofactor evidence="7">
        <name>Zn(2+)</name>
        <dbReference type="ChEBI" id="CHEBI:29105"/>
    </cofactor>
    <text evidence="7">Binds 2 Zn(2+) ions per subunit.</text>
</comment>
<keyword evidence="7" id="KW-0862">Zinc</keyword>
<dbReference type="InterPro" id="IPR012754">
    <property type="entry name" value="DNA-dir_RpoC_beta_prime_bact"/>
</dbReference>
<dbReference type="GO" id="GO:0000428">
    <property type="term" value="C:DNA-directed RNA polymerase complex"/>
    <property type="evidence" value="ECO:0007669"/>
    <property type="project" value="UniProtKB-KW"/>
</dbReference>
<dbReference type="CDD" id="cd02655">
    <property type="entry name" value="RNAP_beta'_C"/>
    <property type="match status" value="1"/>
</dbReference>
<dbReference type="GO" id="GO:0003899">
    <property type="term" value="F:DNA-directed RNA polymerase activity"/>
    <property type="evidence" value="ECO:0007669"/>
    <property type="project" value="UniProtKB-EC"/>
</dbReference>
<dbReference type="PANTHER" id="PTHR19376">
    <property type="entry name" value="DNA-DIRECTED RNA POLYMERASE"/>
    <property type="match status" value="1"/>
</dbReference>
<dbReference type="Pfam" id="PF00623">
    <property type="entry name" value="RNA_pol_Rpb1_2"/>
    <property type="match status" value="1"/>
</dbReference>
<dbReference type="Pfam" id="PF05000">
    <property type="entry name" value="RNA_pol_Rpb1_4"/>
    <property type="match status" value="1"/>
</dbReference>
<dbReference type="Gene3D" id="2.40.40.20">
    <property type="match status" value="1"/>
</dbReference>
<dbReference type="Gene3D" id="1.10.40.90">
    <property type="match status" value="1"/>
</dbReference>
<dbReference type="Gene3D" id="4.10.860.120">
    <property type="entry name" value="RNA polymerase II, clamp domain"/>
    <property type="match status" value="1"/>
</dbReference>
<dbReference type="PANTHER" id="PTHR19376:SF54">
    <property type="entry name" value="DNA-DIRECTED RNA POLYMERASE SUBUNIT BETA"/>
    <property type="match status" value="1"/>
</dbReference>
<dbReference type="InterPro" id="IPR007066">
    <property type="entry name" value="RNA_pol_Rpb1_3"/>
</dbReference>
<dbReference type="Proteomes" id="UP001517376">
    <property type="component" value="Unassembled WGS sequence"/>
</dbReference>
<dbReference type="Gene3D" id="1.10.1790.20">
    <property type="match status" value="1"/>
</dbReference>
<feature type="binding site" evidence="7">
    <location>
        <position position="895"/>
    </location>
    <ligand>
        <name>Zn(2+)</name>
        <dbReference type="ChEBI" id="CHEBI:29105"/>
        <label>2</label>
    </ligand>
</feature>
<organism evidence="10 11">
    <name type="scientific">Paragemmobacter ruber</name>
    <dbReference type="NCBI Taxonomy" id="1985673"/>
    <lineage>
        <taxon>Bacteria</taxon>
        <taxon>Pseudomonadati</taxon>
        <taxon>Pseudomonadota</taxon>
        <taxon>Alphaproteobacteria</taxon>
        <taxon>Rhodobacterales</taxon>
        <taxon>Paracoccaceae</taxon>
        <taxon>Paragemmobacter</taxon>
    </lineage>
</organism>
<dbReference type="Gene3D" id="1.10.274.100">
    <property type="entry name" value="RNA polymerase Rpb1, domain 3"/>
    <property type="match status" value="2"/>
</dbReference>
<dbReference type="InterPro" id="IPR045867">
    <property type="entry name" value="DNA-dir_RpoC_beta_prime"/>
</dbReference>
<dbReference type="HAMAP" id="MF_01322">
    <property type="entry name" value="RNApol_bact_RpoC"/>
    <property type="match status" value="1"/>
</dbReference>
<accession>A0ABW9YAJ4</accession>
<sequence>MNQELSTNPFNPVAPIKTFDEIKISLASPERILSWSFGEIKKPETINYRTFKPERDGLFCARIFGPIKDYECLCGKYKRMKYRGVVCEKCGVEVTLQKVRRERMGHIELAAPVAHIWFLKSLPSRIGLMLDMTLRDLERILYFENYVVIEPGLTDLTYGQLMTEEEYLDAQDQYGADAFTANIGAEAIREMLAAIDLEQTAEQLREDLKEATGELKPKKIIKRLKIVESFLESGNRPEWMVLTVLPVIPPELRPLVPLDGGRFATSDLNDLYRRVINRNNRLKRLIELRAPDIIVRNEKRMLQEAVDALFDNGRRGRVITGTNKRPLKSLSDMLKGKQGRFRQNLLGKRVDFSGRSVIVTGPELKLHQCGLPKKMALELFKPFIYSRLEAKGLSSTVKQAKKLVEKERPEVWDILDEVIREHPVLLNRAPTLHRLGIQAFEPILIEGKAIQLHPLVCSAFNADFDGDQMAVHVPLSLEAQLEARVLMMSTNNVLSPANGAPIIVPSQDMVLGLYYVTMERKGMVGEGMAFADIEEVEHALAAGVVHLHASITARIKQVDDEGNEVWKRFKTTPGRLRLGNLLPLNAKAPFELVNRLLRKKDVQNVIDTVYRYCGQKESVIFCDQIMALGFREAFRAGISFGKDDMLIPDSKWTIVNEVRDQVKEFEQQYMDGLITQGEKYNKVVDAWSKCSDKVAAEMMAEISAVRVDDAGAEKEPNSVYMMSHSGARGSPAQMKQLGGMRGLMAKPSGEIIETPIISNFKEGLTVLEYFNSTHGARKGLADTALKTANSGYLTRRLVDVAQDCIVRVQDCGTERAITAETAVNDGEVVQSLAERVLGRVAADDILVPGSDEVIVARGELIDERKADLIDQAGVASCRIRSPLTCEAEEGVCAACYGRDLARGTLVNIGEAVGIIAAQSIGEPGTQLTMRTFHIGGIAQGGQQSFLEASQEGKIEFRNANLLSNANGEQIVVGRNMSIAIMDEAGQERAVHKVSYGAKIHAKDGMAVKRGTKLFEWDPYTLPIIAEKGGVAKFVDLVSGISVREETDDATGMTQKIVSDWRSAPKGNDLKPEIIIMDPATGEPVRAENGNPITYPMSVDAILSVEDQQDVRPGDVVARIPREGAKTKDITGGLPRVAELFEARRPKDHAIIAETDGYVRFGKDYKNKRRITVEPVDETLQAIEYMIPKGKHIPVQEGDFVQKGDYIMDGNPAPHDILRIMGVEALANYMIDEVQDVYRLQGVKINDKHIEVIVRQMLQKLEVLDGGDTTLLKGEQVERIELDEENAKARARGLREAKAEPVLLGITKASLQTRSFISAASFQETTRVLTEASVQGKRDKLVGLKENVIVGRLIPAGTGGATSRVKKIASDRDQHVIEARRSEAETAAALAAPVEMPGSDADAAFADTIDSRD</sequence>
<dbReference type="InterPro" id="IPR044893">
    <property type="entry name" value="RNA_pol_Rpb1_clamp_domain"/>
</dbReference>
<proteinExistence type="inferred from homology"/>
<feature type="binding site" evidence="7">
    <location>
        <position position="892"/>
    </location>
    <ligand>
        <name>Zn(2+)</name>
        <dbReference type="ChEBI" id="CHEBI:29105"/>
        <label>2</label>
    </ligand>
</feature>
<feature type="binding site" evidence="7">
    <location>
        <position position="90"/>
    </location>
    <ligand>
        <name>Zn(2+)</name>
        <dbReference type="ChEBI" id="CHEBI:29105"/>
        <label>1</label>
    </ligand>
</feature>
<dbReference type="Gene3D" id="2.40.50.100">
    <property type="match status" value="3"/>
</dbReference>
<dbReference type="InterPro" id="IPR000722">
    <property type="entry name" value="RNA_pol_asu"/>
</dbReference>
<dbReference type="Pfam" id="PF04983">
    <property type="entry name" value="RNA_pol_Rpb1_3"/>
    <property type="match status" value="1"/>
</dbReference>
<comment type="cofactor">
    <cofactor evidence="7">
        <name>Mg(2+)</name>
        <dbReference type="ChEBI" id="CHEBI:18420"/>
    </cofactor>
    <text evidence="7">Binds 1 Mg(2+) ion per subunit.</text>
</comment>
<protein>
    <recommendedName>
        <fullName evidence="7">DNA-directed RNA polymerase subunit beta'</fullName>
        <shortName evidence="7">RNAP subunit beta'</shortName>
        <ecNumber evidence="7">2.7.7.6</ecNumber>
    </recommendedName>
    <alternativeName>
        <fullName evidence="7">RNA polymerase subunit beta'</fullName>
    </alternativeName>
    <alternativeName>
        <fullName evidence="7">Transcriptase subunit beta'</fullName>
    </alternativeName>
</protein>
<dbReference type="RefSeq" id="WP_161768694.1">
    <property type="nucleotide sequence ID" value="NZ_JAAATW010000009.1"/>
</dbReference>
<keyword evidence="7" id="KW-0460">Magnesium</keyword>
<evidence type="ECO:0000256" key="6">
    <source>
        <dbReference type="ARBA" id="ARBA00048552"/>
    </source>
</evidence>
<keyword evidence="3 7" id="KW-0548">Nucleotidyltransferase</keyword>
<evidence type="ECO:0000313" key="11">
    <source>
        <dbReference type="Proteomes" id="UP001517376"/>
    </source>
</evidence>
<comment type="function">
    <text evidence="7 8">DNA-dependent RNA polymerase catalyzes the transcription of DNA into RNA using the four ribonucleoside triphosphates as substrates.</text>
</comment>
<dbReference type="InterPro" id="IPR007081">
    <property type="entry name" value="RNA_pol_Rpb1_5"/>
</dbReference>
<feature type="domain" description="RNA polymerase N-terminal" evidence="9">
    <location>
        <begin position="238"/>
        <end position="517"/>
    </location>
</feature>
<feature type="binding site" evidence="7">
    <location>
        <position position="465"/>
    </location>
    <ligand>
        <name>Mg(2+)</name>
        <dbReference type="ChEBI" id="CHEBI:18420"/>
    </ligand>
</feature>
<evidence type="ECO:0000256" key="2">
    <source>
        <dbReference type="ARBA" id="ARBA00022679"/>
    </source>
</evidence>
<dbReference type="NCBIfam" id="TIGR02386">
    <property type="entry name" value="rpoC_TIGR"/>
    <property type="match status" value="1"/>
</dbReference>
<dbReference type="InterPro" id="IPR006592">
    <property type="entry name" value="RNA_pol_N"/>
</dbReference>
<keyword evidence="5 7" id="KW-0804">Transcription</keyword>
<reference evidence="11" key="1">
    <citation type="submission" date="2020-01" db="EMBL/GenBank/DDBJ databases">
        <title>Sphingomonas sp. strain CSW-10.</title>
        <authorList>
            <person name="Chen W.-M."/>
        </authorList>
    </citation>
    <scope>NUCLEOTIDE SEQUENCE [LARGE SCALE GENOMIC DNA]</scope>
    <source>
        <strain evidence="11">CCP-1</strain>
    </source>
</reference>
<feature type="binding site" evidence="7">
    <location>
        <position position="467"/>
    </location>
    <ligand>
        <name>Mg(2+)</name>
        <dbReference type="ChEBI" id="CHEBI:18420"/>
    </ligand>
</feature>
<feature type="binding site" evidence="7">
    <location>
        <position position="811"/>
    </location>
    <ligand>
        <name>Zn(2+)</name>
        <dbReference type="ChEBI" id="CHEBI:29105"/>
        <label>2</label>
    </ligand>
</feature>
<dbReference type="InterPro" id="IPR042102">
    <property type="entry name" value="RNA_pol_Rpb1_3_sf"/>
</dbReference>
<evidence type="ECO:0000256" key="8">
    <source>
        <dbReference type="RuleBase" id="RU004279"/>
    </source>
</evidence>
<feature type="binding site" evidence="7">
    <location>
        <position position="463"/>
    </location>
    <ligand>
        <name>Mg(2+)</name>
        <dbReference type="ChEBI" id="CHEBI:18420"/>
    </ligand>
</feature>
<comment type="catalytic activity">
    <reaction evidence="6 7 8">
        <text>RNA(n) + a ribonucleoside 5'-triphosphate = RNA(n+1) + diphosphate</text>
        <dbReference type="Rhea" id="RHEA:21248"/>
        <dbReference type="Rhea" id="RHEA-COMP:14527"/>
        <dbReference type="Rhea" id="RHEA-COMP:17342"/>
        <dbReference type="ChEBI" id="CHEBI:33019"/>
        <dbReference type="ChEBI" id="CHEBI:61557"/>
        <dbReference type="ChEBI" id="CHEBI:140395"/>
        <dbReference type="EC" id="2.7.7.6"/>
    </reaction>
</comment>